<accession>A0AAE4CUK5</accession>
<organism evidence="1 2">
    <name type="scientific">Catenuloplanes niger</name>
    <dbReference type="NCBI Taxonomy" id="587534"/>
    <lineage>
        <taxon>Bacteria</taxon>
        <taxon>Bacillati</taxon>
        <taxon>Actinomycetota</taxon>
        <taxon>Actinomycetes</taxon>
        <taxon>Micromonosporales</taxon>
        <taxon>Micromonosporaceae</taxon>
        <taxon>Catenuloplanes</taxon>
    </lineage>
</organism>
<sequence length="100" mass="10370">MSEVFGEGAVVGLPLLCLVESHRLVADADLLHHLVTRESTVILAPAVGEWRDLAAYTDVIGRRDAASAAHAAVDLAASLLTTRPDLYSNLPGGGPIISAA</sequence>
<dbReference type="Proteomes" id="UP001183629">
    <property type="component" value="Unassembled WGS sequence"/>
</dbReference>
<evidence type="ECO:0000313" key="2">
    <source>
        <dbReference type="Proteomes" id="UP001183629"/>
    </source>
</evidence>
<dbReference type="AlphaFoldDB" id="A0AAE4CUK5"/>
<reference evidence="1 2" key="1">
    <citation type="submission" date="2023-07" db="EMBL/GenBank/DDBJ databases">
        <title>Sequencing the genomes of 1000 actinobacteria strains.</title>
        <authorList>
            <person name="Klenk H.-P."/>
        </authorList>
    </citation>
    <scope>NUCLEOTIDE SEQUENCE [LARGE SCALE GENOMIC DNA]</scope>
    <source>
        <strain evidence="1 2">DSM 44711</strain>
    </source>
</reference>
<gene>
    <name evidence="1" type="ORF">J2S44_004757</name>
</gene>
<evidence type="ECO:0000313" key="1">
    <source>
        <dbReference type="EMBL" id="MDR7324507.1"/>
    </source>
</evidence>
<protein>
    <submittedName>
        <fullName evidence="1">Uncharacterized protein</fullName>
    </submittedName>
</protein>
<keyword evidence="2" id="KW-1185">Reference proteome</keyword>
<proteinExistence type="predicted"/>
<comment type="caution">
    <text evidence="1">The sequence shown here is derived from an EMBL/GenBank/DDBJ whole genome shotgun (WGS) entry which is preliminary data.</text>
</comment>
<dbReference type="EMBL" id="JAVDYC010000001">
    <property type="protein sequence ID" value="MDR7324507.1"/>
    <property type="molecule type" value="Genomic_DNA"/>
</dbReference>
<name>A0AAE4CUK5_9ACTN</name>